<dbReference type="EMBL" id="NHTK01004100">
    <property type="protein sequence ID" value="PPQ88245.1"/>
    <property type="molecule type" value="Genomic_DNA"/>
</dbReference>
<keyword evidence="2" id="KW-1185">Reference proteome</keyword>
<dbReference type="Proteomes" id="UP000284842">
    <property type="component" value="Unassembled WGS sequence"/>
</dbReference>
<sequence>MSTVSLKILEIDGEVSVKQLDSTDTPDGFTFLLAGPTGSGGGSFIEALANDRELGISKNQLESFTQTLTPYKVLNVGHSVYLLDCPGFSDNSLSEFEIIEMVNKWMKANDSLGLTNVSEPREVPWHL</sequence>
<dbReference type="InParanoid" id="A0A409XBW7"/>
<evidence type="ECO:0000313" key="2">
    <source>
        <dbReference type="Proteomes" id="UP000284842"/>
    </source>
</evidence>
<comment type="caution">
    <text evidence="1">The sequence shown here is derived from an EMBL/GenBank/DDBJ whole genome shotgun (WGS) entry which is preliminary data.</text>
</comment>
<dbReference type="InterPro" id="IPR027417">
    <property type="entry name" value="P-loop_NTPase"/>
</dbReference>
<evidence type="ECO:0000313" key="1">
    <source>
        <dbReference type="EMBL" id="PPQ88245.1"/>
    </source>
</evidence>
<name>A0A409XBW7_9AGAR</name>
<evidence type="ECO:0008006" key="3">
    <source>
        <dbReference type="Google" id="ProtNLM"/>
    </source>
</evidence>
<organism evidence="1 2">
    <name type="scientific">Panaeolus cyanescens</name>
    <dbReference type="NCBI Taxonomy" id="181874"/>
    <lineage>
        <taxon>Eukaryota</taxon>
        <taxon>Fungi</taxon>
        <taxon>Dikarya</taxon>
        <taxon>Basidiomycota</taxon>
        <taxon>Agaricomycotina</taxon>
        <taxon>Agaricomycetes</taxon>
        <taxon>Agaricomycetidae</taxon>
        <taxon>Agaricales</taxon>
        <taxon>Agaricineae</taxon>
        <taxon>Galeropsidaceae</taxon>
        <taxon>Panaeolus</taxon>
    </lineage>
</organism>
<gene>
    <name evidence="1" type="ORF">CVT24_006594</name>
</gene>
<dbReference type="SUPFAM" id="SSF52540">
    <property type="entry name" value="P-loop containing nucleoside triphosphate hydrolases"/>
    <property type="match status" value="1"/>
</dbReference>
<dbReference type="Gene3D" id="3.40.50.300">
    <property type="entry name" value="P-loop containing nucleotide triphosphate hydrolases"/>
    <property type="match status" value="1"/>
</dbReference>
<proteinExistence type="predicted"/>
<accession>A0A409XBW7</accession>
<protein>
    <recommendedName>
        <fullName evidence="3">G domain-containing protein</fullName>
    </recommendedName>
</protein>
<reference evidence="1 2" key="1">
    <citation type="journal article" date="2018" name="Evol. Lett.">
        <title>Horizontal gene cluster transfer increased hallucinogenic mushroom diversity.</title>
        <authorList>
            <person name="Reynolds H.T."/>
            <person name="Vijayakumar V."/>
            <person name="Gluck-Thaler E."/>
            <person name="Korotkin H.B."/>
            <person name="Matheny P.B."/>
            <person name="Slot J.C."/>
        </authorList>
    </citation>
    <scope>NUCLEOTIDE SEQUENCE [LARGE SCALE GENOMIC DNA]</scope>
    <source>
        <strain evidence="1 2">2629</strain>
    </source>
</reference>
<dbReference type="OrthoDB" id="2130433at2759"/>
<dbReference type="AlphaFoldDB" id="A0A409XBW7"/>